<evidence type="ECO:0000313" key="15">
    <source>
        <dbReference type="Proteomes" id="UP000245946"/>
    </source>
</evidence>
<dbReference type="Gene3D" id="3.40.50.1100">
    <property type="match status" value="2"/>
</dbReference>
<evidence type="ECO:0000256" key="1">
    <source>
        <dbReference type="ARBA" id="ARBA00001274"/>
    </source>
</evidence>
<keyword evidence="10 11" id="KW-0100">Branched-chain amino acid biosynthesis</keyword>
<dbReference type="UniPathway" id="UPA00047">
    <property type="reaction ID" value="UER00054"/>
</dbReference>
<dbReference type="SUPFAM" id="SSF55021">
    <property type="entry name" value="ACT-like"/>
    <property type="match status" value="1"/>
</dbReference>
<evidence type="ECO:0000256" key="5">
    <source>
        <dbReference type="ARBA" id="ARBA00022605"/>
    </source>
</evidence>
<dbReference type="GO" id="GO:0030170">
    <property type="term" value="F:pyridoxal phosphate binding"/>
    <property type="evidence" value="ECO:0007669"/>
    <property type="project" value="InterPro"/>
</dbReference>
<dbReference type="Pfam" id="PF00585">
    <property type="entry name" value="Thr_dehydrat_C"/>
    <property type="match status" value="2"/>
</dbReference>
<dbReference type="GeneID" id="37270178"/>
<evidence type="ECO:0000256" key="11">
    <source>
        <dbReference type="RuleBase" id="RU362012"/>
    </source>
</evidence>
<organism evidence="14 15">
    <name type="scientific">Tilletiopsis washingtonensis</name>
    <dbReference type="NCBI Taxonomy" id="58919"/>
    <lineage>
        <taxon>Eukaryota</taxon>
        <taxon>Fungi</taxon>
        <taxon>Dikarya</taxon>
        <taxon>Basidiomycota</taxon>
        <taxon>Ustilaginomycotina</taxon>
        <taxon>Exobasidiomycetes</taxon>
        <taxon>Entylomatales</taxon>
        <taxon>Entylomatales incertae sedis</taxon>
        <taxon>Tilletiopsis</taxon>
    </lineage>
</organism>
<dbReference type="InterPro" id="IPR045865">
    <property type="entry name" value="ACT-like_dom_sf"/>
</dbReference>
<dbReference type="PANTHER" id="PTHR48078:SF11">
    <property type="entry name" value="THREONINE DEHYDRATASE, MITOCHONDRIAL"/>
    <property type="match status" value="1"/>
</dbReference>
<keyword evidence="6 11" id="KW-0412">Isoleucine biosynthesis</keyword>
<dbReference type="Gene3D" id="3.40.1020.10">
    <property type="entry name" value="Biosynthetic Threonine Deaminase, Domain 3"/>
    <property type="match status" value="1"/>
</dbReference>
<keyword evidence="5 11" id="KW-0028">Amino-acid biosynthesis</keyword>
<dbReference type="EC" id="4.3.1.19" evidence="11"/>
<sequence>MSSSSSQSVPAWVPGPFPKPAVQEAGKQASYALPPHLVLPDGTPDYLRLSLSADIYDLVKSTPLTPATSLSARLGCSVLMKREDQQPHVFSFKIRGAYNMMRGLQGEQKWKGVIACSAGNHAQGVALSGLHLSIPCTIVMPMGTPEIKVSAVRRLGAKVVLHGVDFDSAQAECRRLAAAYGLTLIPPFDHPLIIAGQGTVGVELCRQTDMSQLDAVFVCVGGGGLLAGIASYIKRIAPPHVKVIGVETYDGDALARSLEKGERVELKEVGTFADGTAVRLIGEETYRVCAETVDAIVRVDTDEICAAIRDVFEDTRSVPEPAGALAVAGLKRYVALNGLHGSGKRFAAIVSGANMNFSRLRFVAERAELGDQKEVLLMVDIPEERGSFLKLYSHIHPRSVTEFSYRMDNSDRAHIYLSFMLHGAPQGAMPVPQAPVLTQAQTAGLGTPGRAPSPAPRGRNGANGDTVLPPAPAAPTAPAEPAVVAQSQARQQELAGILKAIEADGMRVRDISDNEMAKSHARYMVGGRCGKPVQGERLFQFIFPERPGALKRFLDTLHAGWNITLFHYRNHGSDTSKVLCAIQVPPPNEDGSGDQSEAFDAFLHELGYTYVEETENAVYKEMLA</sequence>
<dbReference type="RefSeq" id="XP_025597628.1">
    <property type="nucleotide sequence ID" value="XM_025742634.1"/>
</dbReference>
<dbReference type="GO" id="GO:0003941">
    <property type="term" value="F:L-serine ammonia-lyase activity"/>
    <property type="evidence" value="ECO:0007669"/>
    <property type="project" value="TreeGrafter"/>
</dbReference>
<name>A0A316Z6X1_9BASI</name>
<dbReference type="FunFam" id="3.40.50.1100:FF:000005">
    <property type="entry name" value="Threonine dehydratase catabolic"/>
    <property type="match status" value="1"/>
</dbReference>
<keyword evidence="7" id="KW-0677">Repeat</keyword>
<dbReference type="OrthoDB" id="4418812at2759"/>
<dbReference type="GO" id="GO:0009097">
    <property type="term" value="P:isoleucine biosynthetic process"/>
    <property type="evidence" value="ECO:0007669"/>
    <property type="project" value="UniProtKB-UniRule"/>
</dbReference>
<evidence type="ECO:0000256" key="7">
    <source>
        <dbReference type="ARBA" id="ARBA00022737"/>
    </source>
</evidence>
<feature type="compositionally biased region" description="Low complexity" evidence="12">
    <location>
        <begin position="448"/>
        <end position="462"/>
    </location>
</feature>
<dbReference type="InterPro" id="IPR001926">
    <property type="entry name" value="TrpB-like_PALP"/>
</dbReference>
<evidence type="ECO:0000256" key="10">
    <source>
        <dbReference type="ARBA" id="ARBA00023304"/>
    </source>
</evidence>
<dbReference type="GO" id="GO:0004794">
    <property type="term" value="F:threonine deaminase activity"/>
    <property type="evidence" value="ECO:0007669"/>
    <property type="project" value="UniProtKB-UniRule"/>
</dbReference>
<evidence type="ECO:0000256" key="6">
    <source>
        <dbReference type="ARBA" id="ARBA00022624"/>
    </source>
</evidence>
<comment type="pathway">
    <text evidence="3 11">Amino-acid biosynthesis; L-isoleucine biosynthesis; 2-oxobutanoate from L-threonine: step 1/1.</text>
</comment>
<feature type="domain" description="ACT-like" evidence="13">
    <location>
        <begin position="537"/>
        <end position="615"/>
    </location>
</feature>
<reference evidence="14 15" key="1">
    <citation type="journal article" date="2018" name="Mol. Biol. Evol.">
        <title>Broad Genomic Sampling Reveals a Smut Pathogenic Ancestry of the Fungal Clade Ustilaginomycotina.</title>
        <authorList>
            <person name="Kijpornyongpan T."/>
            <person name="Mondo S.J."/>
            <person name="Barry K."/>
            <person name="Sandor L."/>
            <person name="Lee J."/>
            <person name="Lipzen A."/>
            <person name="Pangilinan J."/>
            <person name="LaButti K."/>
            <person name="Hainaut M."/>
            <person name="Henrissat B."/>
            <person name="Grigoriev I.V."/>
            <person name="Spatafora J.W."/>
            <person name="Aime M.C."/>
        </authorList>
    </citation>
    <scope>NUCLEOTIDE SEQUENCE [LARGE SCALE GENOMIC DNA]</scope>
    <source>
        <strain evidence="14 15">MCA 4186</strain>
    </source>
</reference>
<dbReference type="CDD" id="cd04907">
    <property type="entry name" value="ACT_ThrD-I_2"/>
    <property type="match status" value="1"/>
</dbReference>
<evidence type="ECO:0000259" key="13">
    <source>
        <dbReference type="PROSITE" id="PS51672"/>
    </source>
</evidence>
<keyword evidence="15" id="KW-1185">Reference proteome</keyword>
<evidence type="ECO:0000313" key="14">
    <source>
        <dbReference type="EMBL" id="PWN97349.1"/>
    </source>
</evidence>
<dbReference type="InterPro" id="IPR005787">
    <property type="entry name" value="Thr_deHydtase_biosynth"/>
</dbReference>
<dbReference type="InterPro" id="IPR036052">
    <property type="entry name" value="TrpB-like_PALP_sf"/>
</dbReference>
<dbReference type="InterPro" id="IPR038110">
    <property type="entry name" value="TD_ACT-like_sf"/>
</dbReference>
<dbReference type="FunFam" id="3.40.50.1100:FF:000008">
    <property type="entry name" value="L-threonine dehydratase"/>
    <property type="match status" value="1"/>
</dbReference>
<keyword evidence="8 11" id="KW-0663">Pyridoxal phosphate</keyword>
<dbReference type="SUPFAM" id="SSF53686">
    <property type="entry name" value="Tryptophan synthase beta subunit-like PLP-dependent enzymes"/>
    <property type="match status" value="1"/>
</dbReference>
<comment type="catalytic activity">
    <reaction evidence="1 11">
        <text>L-threonine = 2-oxobutanoate + NH4(+)</text>
        <dbReference type="Rhea" id="RHEA:22108"/>
        <dbReference type="ChEBI" id="CHEBI:16763"/>
        <dbReference type="ChEBI" id="CHEBI:28938"/>
        <dbReference type="ChEBI" id="CHEBI:57926"/>
        <dbReference type="EC" id="4.3.1.19"/>
    </reaction>
</comment>
<dbReference type="PANTHER" id="PTHR48078">
    <property type="entry name" value="THREONINE DEHYDRATASE, MITOCHONDRIAL-RELATED"/>
    <property type="match status" value="1"/>
</dbReference>
<evidence type="ECO:0000256" key="9">
    <source>
        <dbReference type="ARBA" id="ARBA00023239"/>
    </source>
</evidence>
<dbReference type="InterPro" id="IPR001721">
    <property type="entry name" value="TD_ACT-like"/>
</dbReference>
<dbReference type="EMBL" id="KZ819295">
    <property type="protein sequence ID" value="PWN97349.1"/>
    <property type="molecule type" value="Genomic_DNA"/>
</dbReference>
<proteinExistence type="inferred from homology"/>
<evidence type="ECO:0000256" key="12">
    <source>
        <dbReference type="SAM" id="MobiDB-lite"/>
    </source>
</evidence>
<protein>
    <recommendedName>
        <fullName evidence="11">Threonine dehydratase</fullName>
        <ecNumber evidence="11">4.3.1.19</ecNumber>
    </recommendedName>
    <alternativeName>
        <fullName evidence="11">Threonine deaminase</fullName>
    </alternativeName>
</protein>
<dbReference type="InterPro" id="IPR050147">
    <property type="entry name" value="Ser/Thr_Dehydratase"/>
</dbReference>
<evidence type="ECO:0000256" key="3">
    <source>
        <dbReference type="ARBA" id="ARBA00004810"/>
    </source>
</evidence>
<comment type="similarity">
    <text evidence="4 11">Belongs to the serine/threonine dehydratase family.</text>
</comment>
<dbReference type="Pfam" id="PF00291">
    <property type="entry name" value="PALP"/>
    <property type="match status" value="1"/>
</dbReference>
<dbReference type="NCBIfam" id="TIGR01124">
    <property type="entry name" value="ilvA_2Cterm"/>
    <property type="match status" value="1"/>
</dbReference>
<dbReference type="PROSITE" id="PS00165">
    <property type="entry name" value="DEHYDRATASE_SER_THR"/>
    <property type="match status" value="1"/>
</dbReference>
<dbReference type="CDD" id="cd01562">
    <property type="entry name" value="Thr-dehyd"/>
    <property type="match status" value="1"/>
</dbReference>
<accession>A0A316Z6X1</accession>
<dbReference type="GO" id="GO:0006565">
    <property type="term" value="P:L-serine catabolic process"/>
    <property type="evidence" value="ECO:0007669"/>
    <property type="project" value="TreeGrafter"/>
</dbReference>
<dbReference type="GO" id="GO:0006567">
    <property type="term" value="P:L-threonine catabolic process"/>
    <property type="evidence" value="ECO:0007669"/>
    <property type="project" value="TreeGrafter"/>
</dbReference>
<evidence type="ECO:0000256" key="2">
    <source>
        <dbReference type="ARBA" id="ARBA00001933"/>
    </source>
</evidence>
<evidence type="ECO:0000256" key="8">
    <source>
        <dbReference type="ARBA" id="ARBA00022898"/>
    </source>
</evidence>
<comment type="cofactor">
    <cofactor evidence="2 11">
        <name>pyridoxal 5'-phosphate</name>
        <dbReference type="ChEBI" id="CHEBI:597326"/>
    </cofactor>
</comment>
<dbReference type="AlphaFoldDB" id="A0A316Z6X1"/>
<dbReference type="Proteomes" id="UP000245946">
    <property type="component" value="Unassembled WGS sequence"/>
</dbReference>
<dbReference type="PROSITE" id="PS51672">
    <property type="entry name" value="ACT_LIKE"/>
    <property type="match status" value="1"/>
</dbReference>
<keyword evidence="9 11" id="KW-0456">Lyase</keyword>
<feature type="region of interest" description="Disordered" evidence="12">
    <location>
        <begin position="443"/>
        <end position="488"/>
    </location>
</feature>
<evidence type="ECO:0000256" key="4">
    <source>
        <dbReference type="ARBA" id="ARBA00010869"/>
    </source>
</evidence>
<dbReference type="STRING" id="58919.A0A316Z6X1"/>
<gene>
    <name evidence="14" type="ORF">FA09DRAFT_330516</name>
</gene>
<dbReference type="InterPro" id="IPR000634">
    <property type="entry name" value="Ser/Thr_deHydtase_PyrdxlP-BS"/>
</dbReference>